<dbReference type="EMBL" id="JAVDQD010000004">
    <property type="protein sequence ID" value="MDR6240221.1"/>
    <property type="molecule type" value="Genomic_DNA"/>
</dbReference>
<reference evidence="2" key="1">
    <citation type="submission" date="2023-07" db="EMBL/GenBank/DDBJ databases">
        <title>Genomic Encyclopedia of Type Strains, Phase IV (KMG-IV): sequencing the most valuable type-strain genomes for metagenomic binning, comparative biology and taxonomic classification.</title>
        <authorList>
            <person name="Goeker M."/>
        </authorList>
    </citation>
    <scope>NUCLEOTIDE SEQUENCE</scope>
    <source>
        <strain evidence="2">DSM 26174</strain>
    </source>
</reference>
<evidence type="ECO:0000313" key="2">
    <source>
        <dbReference type="EMBL" id="MDR6240221.1"/>
    </source>
</evidence>
<keyword evidence="1" id="KW-0812">Transmembrane</keyword>
<dbReference type="AlphaFoldDB" id="A0AAE4BSX1"/>
<sequence length="244" mass="27785">MEKIEFENRVSGLTNEGYHFDFNKYVKHGFNLFKSNLLALVAFTSLQILLVSVATYYLVKDGLNVEDIANLSKSELSPDDVKVIKVVFKYLILQLLITSPFSAGIYYGIRLADKGKSFISYVDFFQGMKKYGLQMLLLNILYYLVVMLGAILIFPGIYFGVAFMIAPAILVSGNASVLRSLEVSRKLITKHWFSFLGIMLIYFFLTLILSTSLPLLLVFLSPFFMSVVYAIYSDLFWEEPEVIE</sequence>
<keyword evidence="1" id="KW-0472">Membrane</keyword>
<protein>
    <submittedName>
        <fullName evidence="2">Uncharacterized protein</fullName>
    </submittedName>
</protein>
<feature type="transmembrane region" description="Helical" evidence="1">
    <location>
        <begin position="215"/>
        <end position="232"/>
    </location>
</feature>
<keyword evidence="1" id="KW-1133">Transmembrane helix</keyword>
<feature type="transmembrane region" description="Helical" evidence="1">
    <location>
        <begin position="136"/>
        <end position="154"/>
    </location>
</feature>
<proteinExistence type="predicted"/>
<feature type="transmembrane region" description="Helical" evidence="1">
    <location>
        <begin position="160"/>
        <end position="180"/>
    </location>
</feature>
<evidence type="ECO:0000313" key="3">
    <source>
        <dbReference type="Proteomes" id="UP001185092"/>
    </source>
</evidence>
<gene>
    <name evidence="2" type="ORF">HNQ88_003287</name>
</gene>
<dbReference type="PANTHER" id="PTHR40076">
    <property type="entry name" value="MEMBRANE PROTEIN-RELATED"/>
    <property type="match status" value="1"/>
</dbReference>
<feature type="transmembrane region" description="Helical" evidence="1">
    <location>
        <begin position="87"/>
        <end position="109"/>
    </location>
</feature>
<dbReference type="InterPro" id="IPR010380">
    <property type="entry name" value="DUF975"/>
</dbReference>
<dbReference type="PANTHER" id="PTHR40076:SF1">
    <property type="entry name" value="MEMBRANE PROTEIN"/>
    <property type="match status" value="1"/>
</dbReference>
<dbReference type="Proteomes" id="UP001185092">
    <property type="component" value="Unassembled WGS sequence"/>
</dbReference>
<evidence type="ECO:0000256" key="1">
    <source>
        <dbReference type="SAM" id="Phobius"/>
    </source>
</evidence>
<keyword evidence="3" id="KW-1185">Reference proteome</keyword>
<accession>A0AAE4BSX1</accession>
<feature type="transmembrane region" description="Helical" evidence="1">
    <location>
        <begin position="37"/>
        <end position="59"/>
    </location>
</feature>
<name>A0AAE4BSX1_9BACT</name>
<comment type="caution">
    <text evidence="2">The sequence shown here is derived from an EMBL/GenBank/DDBJ whole genome shotgun (WGS) entry which is preliminary data.</text>
</comment>
<organism evidence="2 3">
    <name type="scientific">Aureibacter tunicatorum</name>
    <dbReference type="NCBI Taxonomy" id="866807"/>
    <lineage>
        <taxon>Bacteria</taxon>
        <taxon>Pseudomonadati</taxon>
        <taxon>Bacteroidota</taxon>
        <taxon>Cytophagia</taxon>
        <taxon>Cytophagales</taxon>
        <taxon>Persicobacteraceae</taxon>
        <taxon>Aureibacter</taxon>
    </lineage>
</organism>
<dbReference type="RefSeq" id="WP_309940107.1">
    <property type="nucleotide sequence ID" value="NZ_AP025305.1"/>
</dbReference>
<feature type="transmembrane region" description="Helical" evidence="1">
    <location>
        <begin position="192"/>
        <end position="209"/>
    </location>
</feature>